<feature type="transmembrane region" description="Helical" evidence="19">
    <location>
        <begin position="15"/>
        <end position="34"/>
    </location>
</feature>
<evidence type="ECO:0000256" key="5">
    <source>
        <dbReference type="ARBA" id="ARBA00022679"/>
    </source>
</evidence>
<dbReference type="InterPro" id="IPR000829">
    <property type="entry name" value="DAGK"/>
</dbReference>
<dbReference type="PROSITE" id="PS01069">
    <property type="entry name" value="DAGK_PROKAR"/>
    <property type="match status" value="1"/>
</dbReference>
<dbReference type="Pfam" id="PF01219">
    <property type="entry name" value="DAGK_prokar"/>
    <property type="match status" value="1"/>
</dbReference>
<dbReference type="GO" id="GO:0005524">
    <property type="term" value="F:ATP binding"/>
    <property type="evidence" value="ECO:0007669"/>
    <property type="project" value="UniProtKB-KW"/>
</dbReference>
<evidence type="ECO:0000256" key="16">
    <source>
        <dbReference type="PIRSR" id="PIRSR600829-2"/>
    </source>
</evidence>
<comment type="cofactor">
    <cofactor evidence="18">
        <name>Mg(2+)</name>
        <dbReference type="ChEBI" id="CHEBI:18420"/>
    </cofactor>
    <text evidence="18">Mn(2+), Zn(2+), Cd(2+) and Co(2+) support activity to lesser extents.</text>
</comment>
<feature type="non-terminal residue" evidence="20">
    <location>
        <position position="1"/>
    </location>
</feature>
<reference evidence="20 21" key="1">
    <citation type="submission" date="2020-04" db="EMBL/GenBank/DDBJ databases">
        <title>Whole-genome sequencing of Vibrio spp. from China reveals different genetic environments of blaCTX-M-14 among diverse lineages.</title>
        <authorList>
            <person name="Zheng Z."/>
            <person name="Ye L."/>
            <person name="Chen S."/>
        </authorList>
    </citation>
    <scope>NUCLEOTIDE SEQUENCE [LARGE SCALE GENOMIC DNA]</scope>
    <source>
        <strain evidence="20 21">Vb1636</strain>
    </source>
</reference>
<dbReference type="Gene3D" id="1.10.287.3610">
    <property type="match status" value="1"/>
</dbReference>
<dbReference type="PANTHER" id="PTHR34299">
    <property type="entry name" value="DIACYLGLYCEROL KINASE"/>
    <property type="match status" value="1"/>
</dbReference>
<evidence type="ECO:0000256" key="12">
    <source>
        <dbReference type="ARBA" id="ARBA00023136"/>
    </source>
</evidence>
<keyword evidence="13" id="KW-0594">Phospholipid biosynthesis</keyword>
<keyword evidence="5" id="KW-0808">Transferase</keyword>
<dbReference type="GO" id="GO:0046872">
    <property type="term" value="F:metal ion binding"/>
    <property type="evidence" value="ECO:0007669"/>
    <property type="project" value="UniProtKB-KW"/>
</dbReference>
<dbReference type="Proteomes" id="UP000565155">
    <property type="component" value="Unassembled WGS sequence"/>
</dbReference>
<comment type="caution">
    <text evidence="20">The sequence shown here is derived from an EMBL/GenBank/DDBJ whole genome shotgun (WGS) entry which is preliminary data.</text>
</comment>
<evidence type="ECO:0000256" key="8">
    <source>
        <dbReference type="ARBA" id="ARBA00022777"/>
    </source>
</evidence>
<evidence type="ECO:0000256" key="13">
    <source>
        <dbReference type="ARBA" id="ARBA00023209"/>
    </source>
</evidence>
<evidence type="ECO:0000256" key="11">
    <source>
        <dbReference type="ARBA" id="ARBA00023098"/>
    </source>
</evidence>
<feature type="transmembrane region" description="Helical" evidence="19">
    <location>
        <begin position="55"/>
        <end position="76"/>
    </location>
</feature>
<evidence type="ECO:0000256" key="9">
    <source>
        <dbReference type="ARBA" id="ARBA00022840"/>
    </source>
</evidence>
<comment type="subcellular location">
    <subcellularLocation>
        <location evidence="1">Cell membrane</location>
        <topology evidence="1">Multi-pass membrane protein</topology>
    </subcellularLocation>
</comment>
<keyword evidence="12 19" id="KW-0472">Membrane</keyword>
<keyword evidence="3" id="KW-1003">Cell membrane</keyword>
<feature type="binding site" evidence="18">
    <location>
        <position position="35"/>
    </location>
    <ligand>
        <name>a divalent metal cation</name>
        <dbReference type="ChEBI" id="CHEBI:60240"/>
    </ligand>
</feature>
<keyword evidence="4" id="KW-0444">Lipid biosynthesis</keyword>
<feature type="binding site" evidence="16">
    <location>
        <position position="28"/>
    </location>
    <ligand>
        <name>substrate</name>
    </ligand>
</feature>
<keyword evidence="6 19" id="KW-0812">Transmembrane</keyword>
<keyword evidence="11" id="KW-0443">Lipid metabolism</keyword>
<dbReference type="PANTHER" id="PTHR34299:SF1">
    <property type="entry name" value="DIACYLGLYCEROL KINASE"/>
    <property type="match status" value="1"/>
</dbReference>
<evidence type="ECO:0000256" key="19">
    <source>
        <dbReference type="SAM" id="Phobius"/>
    </source>
</evidence>
<feature type="binding site" evidence="17">
    <location>
        <begin position="44"/>
        <end position="46"/>
    </location>
    <ligand>
        <name>ATP</name>
        <dbReference type="ChEBI" id="CHEBI:30616"/>
    </ligand>
</feature>
<feature type="binding site" evidence="17">
    <location>
        <position position="35"/>
    </location>
    <ligand>
        <name>ATP</name>
        <dbReference type="ChEBI" id="CHEBI:30616"/>
    </ligand>
</feature>
<dbReference type="GO" id="GO:0016301">
    <property type="term" value="F:kinase activity"/>
    <property type="evidence" value="ECO:0007669"/>
    <property type="project" value="UniProtKB-KW"/>
</dbReference>
<keyword evidence="18" id="KW-0460">Magnesium</keyword>
<keyword evidence="14" id="KW-1208">Phospholipid metabolism</keyword>
<accession>A0A7Y0R0S6</accession>
<evidence type="ECO:0000256" key="10">
    <source>
        <dbReference type="ARBA" id="ARBA00022989"/>
    </source>
</evidence>
<dbReference type="EMBL" id="JABCMA010000106">
    <property type="protein sequence ID" value="NMR76702.1"/>
    <property type="molecule type" value="Genomic_DNA"/>
</dbReference>
<dbReference type="AlphaFoldDB" id="A0A7Y0R0S6"/>
<feature type="binding site" evidence="16">
    <location>
        <position position="57"/>
    </location>
    <ligand>
        <name>substrate</name>
    </ligand>
</feature>
<evidence type="ECO:0000256" key="14">
    <source>
        <dbReference type="ARBA" id="ARBA00023264"/>
    </source>
</evidence>
<keyword evidence="9 17" id="KW-0067">ATP-binding</keyword>
<evidence type="ECO:0000256" key="4">
    <source>
        <dbReference type="ARBA" id="ARBA00022516"/>
    </source>
</evidence>
<keyword evidence="10 19" id="KW-1133">Transmembrane helix</keyword>
<organism evidence="20 21">
    <name type="scientific">Vibrio alginolyticus</name>
    <dbReference type="NCBI Taxonomy" id="663"/>
    <lineage>
        <taxon>Bacteria</taxon>
        <taxon>Pseudomonadati</taxon>
        <taxon>Pseudomonadota</taxon>
        <taxon>Gammaproteobacteria</taxon>
        <taxon>Vibrionales</taxon>
        <taxon>Vibrionaceae</taxon>
        <taxon>Vibrio</taxon>
    </lineage>
</organism>
<comment type="similarity">
    <text evidence="2">Belongs to the bacterial diacylglycerol kinase family.</text>
</comment>
<feature type="active site" description="Proton acceptor" evidence="15">
    <location>
        <position position="28"/>
    </location>
</feature>
<evidence type="ECO:0000313" key="20">
    <source>
        <dbReference type="EMBL" id="NMR76702.1"/>
    </source>
</evidence>
<evidence type="ECO:0000256" key="7">
    <source>
        <dbReference type="ARBA" id="ARBA00022741"/>
    </source>
</evidence>
<sequence>VILACVVDVGMIERILLIGVVVLVLIVELINSAIEAVVDRIGVERHELSGRAKDIGSAAVMVALAFAAFTWLYILASRYLG</sequence>
<protein>
    <submittedName>
        <fullName evidence="20">Diacylglycerol kinase</fullName>
    </submittedName>
</protein>
<gene>
    <name evidence="20" type="ORF">HKB35_24235</name>
</gene>
<keyword evidence="7 17" id="KW-0547">Nucleotide-binding</keyword>
<dbReference type="RefSeq" id="WP_169629328.1">
    <property type="nucleotide sequence ID" value="NZ_JABCMA010000106.1"/>
</dbReference>
<evidence type="ECO:0000256" key="17">
    <source>
        <dbReference type="PIRSR" id="PIRSR600829-3"/>
    </source>
</evidence>
<proteinExistence type="inferred from homology"/>
<feature type="binding site" evidence="16">
    <location>
        <position position="14"/>
    </location>
    <ligand>
        <name>substrate</name>
    </ligand>
</feature>
<feature type="binding site" evidence="17">
    <location>
        <begin position="53"/>
        <end position="54"/>
    </location>
    <ligand>
        <name>ATP</name>
        <dbReference type="ChEBI" id="CHEBI:30616"/>
    </ligand>
</feature>
<evidence type="ECO:0000313" key="21">
    <source>
        <dbReference type="Proteomes" id="UP000565155"/>
    </source>
</evidence>
<dbReference type="GO" id="GO:0008654">
    <property type="term" value="P:phospholipid biosynthetic process"/>
    <property type="evidence" value="ECO:0007669"/>
    <property type="project" value="UniProtKB-KW"/>
</dbReference>
<evidence type="ECO:0000256" key="18">
    <source>
        <dbReference type="PIRSR" id="PIRSR600829-4"/>
    </source>
</evidence>
<evidence type="ECO:0000256" key="2">
    <source>
        <dbReference type="ARBA" id="ARBA00005967"/>
    </source>
</evidence>
<keyword evidence="18" id="KW-0479">Metal-binding</keyword>
<evidence type="ECO:0000256" key="1">
    <source>
        <dbReference type="ARBA" id="ARBA00004651"/>
    </source>
</evidence>
<name>A0A7Y0R0S6_VIBAL</name>
<evidence type="ECO:0000256" key="6">
    <source>
        <dbReference type="ARBA" id="ARBA00022692"/>
    </source>
</evidence>
<dbReference type="InterPro" id="IPR036945">
    <property type="entry name" value="DAGK_sf"/>
</dbReference>
<keyword evidence="8 20" id="KW-0418">Kinase</keyword>
<evidence type="ECO:0000256" key="3">
    <source>
        <dbReference type="ARBA" id="ARBA00022475"/>
    </source>
</evidence>
<evidence type="ECO:0000256" key="15">
    <source>
        <dbReference type="PIRSR" id="PIRSR600829-1"/>
    </source>
</evidence>
<dbReference type="GO" id="GO:0005886">
    <property type="term" value="C:plasma membrane"/>
    <property type="evidence" value="ECO:0007669"/>
    <property type="project" value="UniProtKB-SubCell"/>
</dbReference>